<keyword evidence="7 10" id="KW-1133">Transmembrane helix</keyword>
<feature type="transmembrane region" description="Helical" evidence="10">
    <location>
        <begin position="37"/>
        <end position="55"/>
    </location>
</feature>
<evidence type="ECO:0000256" key="3">
    <source>
        <dbReference type="ARBA" id="ARBA00008640"/>
    </source>
</evidence>
<name>A0AAD7EKT4_9AGAR</name>
<dbReference type="EMBL" id="JARIHO010000032">
    <property type="protein sequence ID" value="KAJ7334834.1"/>
    <property type="molecule type" value="Genomic_DNA"/>
</dbReference>
<accession>A0AAD7EKT4</accession>
<comment type="caution">
    <text evidence="12">The sequence shown here is derived from an EMBL/GenBank/DDBJ whole genome shotgun (WGS) entry which is preliminary data.</text>
</comment>
<feature type="transmembrane region" description="Helical" evidence="10">
    <location>
        <begin position="113"/>
        <end position="134"/>
    </location>
</feature>
<evidence type="ECO:0000313" key="13">
    <source>
        <dbReference type="Proteomes" id="UP001218218"/>
    </source>
</evidence>
<dbReference type="AlphaFoldDB" id="A0AAD7EKT4"/>
<keyword evidence="8" id="KW-0333">Golgi apparatus</keyword>
<evidence type="ECO:0000256" key="10">
    <source>
        <dbReference type="SAM" id="Phobius"/>
    </source>
</evidence>
<reference evidence="12" key="1">
    <citation type="submission" date="2023-03" db="EMBL/GenBank/DDBJ databases">
        <title>Massive genome expansion in bonnet fungi (Mycena s.s.) driven by repeated elements and novel gene families across ecological guilds.</title>
        <authorList>
            <consortium name="Lawrence Berkeley National Laboratory"/>
            <person name="Harder C.B."/>
            <person name="Miyauchi S."/>
            <person name="Viragh M."/>
            <person name="Kuo A."/>
            <person name="Thoen E."/>
            <person name="Andreopoulos B."/>
            <person name="Lu D."/>
            <person name="Skrede I."/>
            <person name="Drula E."/>
            <person name="Henrissat B."/>
            <person name="Morin E."/>
            <person name="Kohler A."/>
            <person name="Barry K."/>
            <person name="LaButti K."/>
            <person name="Morin E."/>
            <person name="Salamov A."/>
            <person name="Lipzen A."/>
            <person name="Mereny Z."/>
            <person name="Hegedus B."/>
            <person name="Baldrian P."/>
            <person name="Stursova M."/>
            <person name="Weitz H."/>
            <person name="Taylor A."/>
            <person name="Grigoriev I.V."/>
            <person name="Nagy L.G."/>
            <person name="Martin F."/>
            <person name="Kauserud H."/>
        </authorList>
    </citation>
    <scope>NUCLEOTIDE SEQUENCE</scope>
    <source>
        <strain evidence="12">CBHHK002</strain>
    </source>
</reference>
<dbReference type="PANTHER" id="PTHR47549:SF2">
    <property type="entry name" value="GOLGI APPARATUS MEMBRANE PROTEIN TVP38"/>
    <property type="match status" value="1"/>
</dbReference>
<evidence type="ECO:0000256" key="7">
    <source>
        <dbReference type="ARBA" id="ARBA00022989"/>
    </source>
</evidence>
<comment type="similarity">
    <text evidence="3">Belongs to the TVP38/TMEM64 family.</text>
</comment>
<dbReference type="GO" id="GO:0000139">
    <property type="term" value="C:Golgi membrane"/>
    <property type="evidence" value="ECO:0007669"/>
    <property type="project" value="UniProtKB-SubCell"/>
</dbReference>
<dbReference type="Proteomes" id="UP001218218">
    <property type="component" value="Unassembled WGS sequence"/>
</dbReference>
<dbReference type="Pfam" id="PF09335">
    <property type="entry name" value="VTT_dom"/>
    <property type="match status" value="1"/>
</dbReference>
<sequence length="267" mass="29021">MPRTFSRTPSPTPSEFNALNGIKEKKTMKETISAGLLVYYGILALLIGSVVVISLEHEKIINALKPATDWLASNKVGFLIPIALLVIMSFPPLFGHEIVAMLAGVTWTLPKAIAIVCVGVLLGEIANFFTFKYFCSARGAKMEKSKLSYALQAHVVRQGGFLVVVIIRYSAIPAHFATVIFSTVGISFPVFIAAAILSLPKAAVPVYIGYAIKDNSSSSTRVEHIILGISLVITVGALGWLRKQQEKVKPDVIYARRKARQGKLCAY</sequence>
<evidence type="ECO:0000256" key="5">
    <source>
        <dbReference type="ARBA" id="ARBA00020673"/>
    </source>
</evidence>
<evidence type="ECO:0000256" key="8">
    <source>
        <dbReference type="ARBA" id="ARBA00023034"/>
    </source>
</evidence>
<keyword evidence="6 10" id="KW-0812">Transmembrane</keyword>
<comment type="subcellular location">
    <subcellularLocation>
        <location evidence="2">Golgi apparatus membrane</location>
        <topology evidence="2">Multi-pass membrane protein</topology>
    </subcellularLocation>
</comment>
<dbReference type="InterPro" id="IPR051076">
    <property type="entry name" value="Golgi_membrane_TVP38/TMEM64"/>
</dbReference>
<feature type="domain" description="VTT" evidence="11">
    <location>
        <begin position="96"/>
        <end position="210"/>
    </location>
</feature>
<evidence type="ECO:0000256" key="4">
    <source>
        <dbReference type="ARBA" id="ARBA00013533"/>
    </source>
</evidence>
<keyword evidence="13" id="KW-1185">Reference proteome</keyword>
<gene>
    <name evidence="12" type="ORF">DFH08DRAFT_706758</name>
</gene>
<evidence type="ECO:0000256" key="1">
    <source>
        <dbReference type="ARBA" id="ARBA00002978"/>
    </source>
</evidence>
<evidence type="ECO:0000313" key="12">
    <source>
        <dbReference type="EMBL" id="KAJ7334834.1"/>
    </source>
</evidence>
<evidence type="ECO:0000259" key="11">
    <source>
        <dbReference type="Pfam" id="PF09335"/>
    </source>
</evidence>
<keyword evidence="9 10" id="KW-0472">Membrane</keyword>
<evidence type="ECO:0000256" key="6">
    <source>
        <dbReference type="ARBA" id="ARBA00022692"/>
    </source>
</evidence>
<organism evidence="12 13">
    <name type="scientific">Mycena albidolilacea</name>
    <dbReference type="NCBI Taxonomy" id="1033008"/>
    <lineage>
        <taxon>Eukaryota</taxon>
        <taxon>Fungi</taxon>
        <taxon>Dikarya</taxon>
        <taxon>Basidiomycota</taxon>
        <taxon>Agaricomycotina</taxon>
        <taxon>Agaricomycetes</taxon>
        <taxon>Agaricomycetidae</taxon>
        <taxon>Agaricales</taxon>
        <taxon>Marasmiineae</taxon>
        <taxon>Mycenaceae</taxon>
        <taxon>Mycena</taxon>
    </lineage>
</organism>
<evidence type="ECO:0000256" key="9">
    <source>
        <dbReference type="ARBA" id="ARBA00023136"/>
    </source>
</evidence>
<dbReference type="InterPro" id="IPR032816">
    <property type="entry name" value="VTT_dom"/>
</dbReference>
<comment type="function">
    <text evidence="1">Golgi membrane protein involved in vesicular trafficking and spindle migration.</text>
</comment>
<dbReference type="PANTHER" id="PTHR47549">
    <property type="entry name" value="GOLGI APPARATUS MEMBRANE PROTEIN TVP38-RELATED"/>
    <property type="match status" value="1"/>
</dbReference>
<feature type="transmembrane region" description="Helical" evidence="10">
    <location>
        <begin position="188"/>
        <end position="210"/>
    </location>
</feature>
<protein>
    <recommendedName>
        <fullName evidence="4">Golgi apparatus membrane protein TVP38</fullName>
    </recommendedName>
    <alternativeName>
        <fullName evidence="5">Golgi apparatus membrane protein tvp38</fullName>
    </alternativeName>
</protein>
<feature type="transmembrane region" description="Helical" evidence="10">
    <location>
        <begin position="222"/>
        <end position="241"/>
    </location>
</feature>
<feature type="transmembrane region" description="Helical" evidence="10">
    <location>
        <begin position="76"/>
        <end position="93"/>
    </location>
</feature>
<proteinExistence type="inferred from homology"/>
<evidence type="ECO:0000256" key="2">
    <source>
        <dbReference type="ARBA" id="ARBA00004653"/>
    </source>
</evidence>